<sequence length="1380" mass="155831">MNNEMCGCGTEEKTSSAKGIVRINYKEDFELVVELLAGDKPYQLGDEDFRINFMVMASRYTVGRTAGVCERCSVDGNKIRCFMDAHGLPPGELRAEVKVNTPDPNYADGKRLNVAIAEGTVLLVKDNTRFDGAVVKAKIHVMMIDAYDLAKEHGYKGTIDEYYSTFTEVGHLKENIKGTLDEMTKAEKLRTNAETERAKAETQRQDAEKLRKQAETERGNSEKKRMSSEKERSTAFSSMQENIGSKIKEVNAATSDLKSIIGMDKGVFLSIDSLKAAYPSPQVGFSAKVGTELPYAIYTCEVPGTWKDSGATYAPTTQVPTVKQTTGESETSVMSQKAVTEKIQTEDGKYLQEVYAKTLAIHDASFDGTRYKDFQTCLASLDASLTAFEKKHIKKVICLLEDGTWCEMNRMSAEWSMDTDSWEQSVNSSGVCFEDKIEIAKTPFKAEEIQQSEIAKEYYVLVNKLDYVGTCYGMVAYASFDGYTNIVLIDTAGAKTLTYIKKYVHVVKGKNVIILDSPIEISTGQYIGFRSVETFQNPIIGTYGGTSTKRYYNDNFGEISGCGAYNIITRYEKNINLPERVDVVNDIGSSKSKAISQDFISKLLIDVTKTYKSENYVEDESLLNGNTLSWGIIYLKYFDHPVTLKSLTFASDYRGKAKIGVIYKNVRKGGYTVEQLYDIEITDKNTYLLDKNIVLPMNRYIAFFTLARASIRIDYNLTASNFMQVQNETQKIAVGVDVKGGRCRTVNVQFEFADIEFTKDNALKNCITHMNSCKVLFTGSSLTDCHYFPRGLSWIERLNDLTDINITNNGSSGGNISRDLNTLIKNGRLGHQYNSNRLGGSDILDFEIAQTVKGFSPTYIWWNNTANSTPRGEDGRKMLLIAKQVTDALGAKMLIGTEEYGIGDNPELPFEYERTYRMFGEEYNIPYSMITLMSMNLYPQYPIYNGFKSSIHAGYRTAAPYLNHKAMADAIPIEQNIKLYRVRLPYKGGNPTVGDLVYDFNNERLRYFTAISCGAADINTYEQMDNLDGDRFAPNGETGPRGGTNEIAQWSLDEPVKFNKWALIEIISNKIKIQKASFTFRCSVKPEKLYIAVAKSTLSHDDNVAAGIWEDSPRTRWEEVFFTYSDGMVTVLVQRIEPDIQMYDKVRFLVNCTGEFLLSKTKFFDYNGFDKIVGKFEYKQRRCGRELLENTSVEEGWSLLGNASIQSFPKLIAVYTDYNQSNRHVELPDNNSSIKRTIAIMQPCSMVVLRIVCQSFKKIITARFDSGIESKLLPTDKTADEYLNAFSSDEEKKKYISSTVDIKPFEYDYGAIRVIANGHSVQDKLVYQGWNELYLEIPVLNSDKNLEIEIKRNNWIEDKENMPNSDNPILIHDISIQHIY</sequence>
<proteinExistence type="predicted"/>
<accession>D1W679</accession>
<dbReference type="STRING" id="679190.HMPREF0650_1972"/>
<feature type="compositionally biased region" description="Basic and acidic residues" evidence="1">
    <location>
        <begin position="188"/>
        <end position="233"/>
    </location>
</feature>
<dbReference type="EMBL" id="ADEG01000060">
    <property type="protein sequence ID" value="EFA91953.1"/>
    <property type="molecule type" value="Genomic_DNA"/>
</dbReference>
<protein>
    <submittedName>
        <fullName evidence="2">Uncharacterized protein</fullName>
    </submittedName>
</protein>
<comment type="caution">
    <text evidence="2">The sequence shown here is derived from an EMBL/GenBank/DDBJ whole genome shotgun (WGS) entry which is preliminary data.</text>
</comment>
<evidence type="ECO:0000313" key="3">
    <source>
        <dbReference type="Proteomes" id="UP000005283"/>
    </source>
</evidence>
<name>D1W679_9BACT</name>
<evidence type="ECO:0000256" key="1">
    <source>
        <dbReference type="SAM" id="MobiDB-lite"/>
    </source>
</evidence>
<dbReference type="RefSeq" id="WP_004349464.1">
    <property type="nucleotide sequence ID" value="NZ_ADEG01000060.1"/>
</dbReference>
<evidence type="ECO:0000313" key="2">
    <source>
        <dbReference type="EMBL" id="EFA91953.1"/>
    </source>
</evidence>
<dbReference type="Proteomes" id="UP000005283">
    <property type="component" value="Unassembled WGS sequence"/>
</dbReference>
<organism evidence="2 3">
    <name type="scientific">Hoylesella buccalis ATCC 35310</name>
    <dbReference type="NCBI Taxonomy" id="679190"/>
    <lineage>
        <taxon>Bacteria</taxon>
        <taxon>Pseudomonadati</taxon>
        <taxon>Bacteroidota</taxon>
        <taxon>Bacteroidia</taxon>
        <taxon>Bacteroidales</taxon>
        <taxon>Prevotellaceae</taxon>
        <taxon>Hoylesella</taxon>
    </lineage>
</organism>
<keyword evidence="3" id="KW-1185">Reference proteome</keyword>
<feature type="region of interest" description="Disordered" evidence="1">
    <location>
        <begin position="188"/>
        <end position="240"/>
    </location>
</feature>
<gene>
    <name evidence="2" type="ORF">HMPREF0650_1972</name>
</gene>
<reference evidence="2 3" key="1">
    <citation type="submission" date="2009-12" db="EMBL/GenBank/DDBJ databases">
        <title>Genome Sequence of Prevotella buccalis ATCC 35310.</title>
        <authorList>
            <person name="Durkin A.S."/>
            <person name="Madupu R."/>
            <person name="Torralba M."/>
            <person name="Methe B."/>
            <person name="Sutton G."/>
            <person name="Strausberg R.L."/>
            <person name="Nelson K.E."/>
        </authorList>
    </citation>
    <scope>NUCLEOTIDE SEQUENCE [LARGE SCALE GENOMIC DNA]</scope>
    <source>
        <strain evidence="2 3">ATCC 35310</strain>
    </source>
</reference>